<keyword evidence="2" id="KW-0175">Coiled coil</keyword>
<reference evidence="5" key="1">
    <citation type="submission" date="2022-07" db="EMBL/GenBank/DDBJ databases">
        <title>Fungi with potential for degradation of polypropylene.</title>
        <authorList>
            <person name="Gostincar C."/>
        </authorList>
    </citation>
    <scope>NUCLEOTIDE SEQUENCE</scope>
    <source>
        <strain evidence="5">EXF-13308</strain>
    </source>
</reference>
<dbReference type="SMART" id="SM00066">
    <property type="entry name" value="GAL4"/>
    <property type="match status" value="1"/>
</dbReference>
<comment type="caution">
    <text evidence="5">The sequence shown here is derived from an EMBL/GenBank/DDBJ whole genome shotgun (WGS) entry which is preliminary data.</text>
</comment>
<dbReference type="EMBL" id="JANBVO010000003">
    <property type="protein sequence ID" value="KAJ9155160.1"/>
    <property type="molecule type" value="Genomic_DNA"/>
</dbReference>
<dbReference type="Gene3D" id="4.10.240.10">
    <property type="entry name" value="Zn(2)-C6 fungal-type DNA-binding domain"/>
    <property type="match status" value="1"/>
</dbReference>
<dbReference type="InterPro" id="IPR001138">
    <property type="entry name" value="Zn2Cys6_DnaBD"/>
</dbReference>
<feature type="coiled-coil region" evidence="2">
    <location>
        <begin position="79"/>
        <end position="106"/>
    </location>
</feature>
<feature type="region of interest" description="Disordered" evidence="3">
    <location>
        <begin position="1"/>
        <end position="32"/>
    </location>
</feature>
<dbReference type="PROSITE" id="PS00463">
    <property type="entry name" value="ZN2_CY6_FUNGAL_1"/>
    <property type="match status" value="1"/>
</dbReference>
<keyword evidence="1" id="KW-0539">Nucleus</keyword>
<dbReference type="PANTHER" id="PTHR47256">
    <property type="entry name" value="ZN(II)2CYS6 TRANSCRIPTION FACTOR (EUROFUNG)-RELATED"/>
    <property type="match status" value="1"/>
</dbReference>
<protein>
    <submittedName>
        <fullName evidence="5">Nitrogen assimilation transcription factor nira</fullName>
    </submittedName>
</protein>
<gene>
    <name evidence="5" type="ORF">NKR23_g1915</name>
</gene>
<keyword evidence="6" id="KW-1185">Reference proteome</keyword>
<proteinExistence type="predicted"/>
<dbReference type="PANTHER" id="PTHR47256:SF3">
    <property type="entry name" value="ZN(II)2CYS6 TRANSCRIPTION FACTOR (EUROFUNG)"/>
    <property type="match status" value="1"/>
</dbReference>
<evidence type="ECO:0000259" key="4">
    <source>
        <dbReference type="PROSITE" id="PS50048"/>
    </source>
</evidence>
<dbReference type="Proteomes" id="UP001174694">
    <property type="component" value="Unassembled WGS sequence"/>
</dbReference>
<evidence type="ECO:0000313" key="5">
    <source>
        <dbReference type="EMBL" id="KAJ9155160.1"/>
    </source>
</evidence>
<dbReference type="InterPro" id="IPR053187">
    <property type="entry name" value="Notoamide_regulator"/>
</dbReference>
<sequence length="674" mass="75249">MPNQKKFRPILPNADASPSPPPSHSLSSDVRRKREAVPAACLGCRKKKVKCNGQRPTCGTCASAKIACEWPVPEGLSTRQAEARRIEELAKKNEDLRTAFEMLRNSKDRESLDILQKIKAADSVDNAISMLLDASLLLPARGAGRSAKFPLRSHMSDSADPATPGSNEELAARAGRSSPASERLYARFPEGLKSFEDETERFREVVLPLSRWTSASKDDEHLTHLLTLFWTWDNSVGRIIDRSLFLEDLLSEEPGEDGWVEPRFCSPFLVNSLLAASCIYSSQDKACAIPGDLTTRGRHFRDEAFRLLEEERSRPSITLLQGLGMLRFYEVSIGDGALAERMSRHLLDVYESLTWEAARPPAQKSVLQTRLDRVLQAKSHISWGMYCVNAKNDVIFQQPLTIRKPATPKTFEDGSSSFLSSRDTPGYLWRAYPVSEQDYPGYPREAFVAECALTELIEEAMDICGRNNRGKRNPVNREACKVLYDQLLEWKETLPDYLQDNESILPYVHVLHATFDVTVVELLSAVATSQPGPEFGSPSPNSLCFAHVTALLSKVWAFRALYNLHHEPGLSFACFMLAKSVLAGPGTSPVNLDIFVKACQGLFEMGEHLHLANTYLRGIRQMAEVADADVPTRTAKYFEGLEDRGQSTYVDLAHWMFQISPVSPMSEDTGDFPN</sequence>
<organism evidence="5 6">
    <name type="scientific">Pleurostoma richardsiae</name>
    <dbReference type="NCBI Taxonomy" id="41990"/>
    <lineage>
        <taxon>Eukaryota</taxon>
        <taxon>Fungi</taxon>
        <taxon>Dikarya</taxon>
        <taxon>Ascomycota</taxon>
        <taxon>Pezizomycotina</taxon>
        <taxon>Sordariomycetes</taxon>
        <taxon>Sordariomycetidae</taxon>
        <taxon>Calosphaeriales</taxon>
        <taxon>Pleurostomataceae</taxon>
        <taxon>Pleurostoma</taxon>
    </lineage>
</organism>
<dbReference type="CDD" id="cd00067">
    <property type="entry name" value="GAL4"/>
    <property type="match status" value="1"/>
</dbReference>
<evidence type="ECO:0000313" key="6">
    <source>
        <dbReference type="Proteomes" id="UP001174694"/>
    </source>
</evidence>
<accession>A0AA38S2P2</accession>
<dbReference type="PROSITE" id="PS50048">
    <property type="entry name" value="ZN2_CY6_FUNGAL_2"/>
    <property type="match status" value="1"/>
</dbReference>
<dbReference type="InterPro" id="IPR036864">
    <property type="entry name" value="Zn2-C6_fun-type_DNA-bd_sf"/>
</dbReference>
<feature type="region of interest" description="Disordered" evidence="3">
    <location>
        <begin position="151"/>
        <end position="178"/>
    </location>
</feature>
<dbReference type="Pfam" id="PF00172">
    <property type="entry name" value="Zn_clus"/>
    <property type="match status" value="1"/>
</dbReference>
<dbReference type="GO" id="GO:0000981">
    <property type="term" value="F:DNA-binding transcription factor activity, RNA polymerase II-specific"/>
    <property type="evidence" value="ECO:0007669"/>
    <property type="project" value="InterPro"/>
</dbReference>
<name>A0AA38S2P2_9PEZI</name>
<evidence type="ECO:0000256" key="2">
    <source>
        <dbReference type="SAM" id="Coils"/>
    </source>
</evidence>
<dbReference type="GO" id="GO:0008270">
    <property type="term" value="F:zinc ion binding"/>
    <property type="evidence" value="ECO:0007669"/>
    <property type="project" value="InterPro"/>
</dbReference>
<evidence type="ECO:0000256" key="1">
    <source>
        <dbReference type="ARBA" id="ARBA00023242"/>
    </source>
</evidence>
<dbReference type="CDD" id="cd12148">
    <property type="entry name" value="fungal_TF_MHR"/>
    <property type="match status" value="1"/>
</dbReference>
<dbReference type="AlphaFoldDB" id="A0AA38S2P2"/>
<dbReference type="SUPFAM" id="SSF57701">
    <property type="entry name" value="Zn2/Cys6 DNA-binding domain"/>
    <property type="match status" value="1"/>
</dbReference>
<feature type="domain" description="Zn(2)-C6 fungal-type" evidence="4">
    <location>
        <begin position="40"/>
        <end position="70"/>
    </location>
</feature>
<evidence type="ECO:0000256" key="3">
    <source>
        <dbReference type="SAM" id="MobiDB-lite"/>
    </source>
</evidence>